<evidence type="ECO:0000313" key="3">
    <source>
        <dbReference type="Proteomes" id="UP001237642"/>
    </source>
</evidence>
<keyword evidence="3" id="KW-1185">Reference proteome</keyword>
<feature type="compositionally biased region" description="Basic residues" evidence="1">
    <location>
        <begin position="45"/>
        <end position="59"/>
    </location>
</feature>
<reference evidence="2" key="2">
    <citation type="submission" date="2023-05" db="EMBL/GenBank/DDBJ databases">
        <authorList>
            <person name="Schelkunov M.I."/>
        </authorList>
    </citation>
    <scope>NUCLEOTIDE SEQUENCE</scope>
    <source>
        <strain evidence="2">Hsosn_3</strain>
        <tissue evidence="2">Leaf</tissue>
    </source>
</reference>
<feature type="compositionally biased region" description="Polar residues" evidence="1">
    <location>
        <begin position="61"/>
        <end position="81"/>
    </location>
</feature>
<organism evidence="2 3">
    <name type="scientific">Heracleum sosnowskyi</name>
    <dbReference type="NCBI Taxonomy" id="360622"/>
    <lineage>
        <taxon>Eukaryota</taxon>
        <taxon>Viridiplantae</taxon>
        <taxon>Streptophyta</taxon>
        <taxon>Embryophyta</taxon>
        <taxon>Tracheophyta</taxon>
        <taxon>Spermatophyta</taxon>
        <taxon>Magnoliopsida</taxon>
        <taxon>eudicotyledons</taxon>
        <taxon>Gunneridae</taxon>
        <taxon>Pentapetalae</taxon>
        <taxon>asterids</taxon>
        <taxon>campanulids</taxon>
        <taxon>Apiales</taxon>
        <taxon>Apiaceae</taxon>
        <taxon>Apioideae</taxon>
        <taxon>apioid superclade</taxon>
        <taxon>Tordylieae</taxon>
        <taxon>Tordyliinae</taxon>
        <taxon>Heracleum</taxon>
    </lineage>
</organism>
<proteinExistence type="predicted"/>
<name>A0AAD8HT28_9APIA</name>
<dbReference type="Proteomes" id="UP001237642">
    <property type="component" value="Unassembled WGS sequence"/>
</dbReference>
<feature type="region of interest" description="Disordered" evidence="1">
    <location>
        <begin position="45"/>
        <end position="101"/>
    </location>
</feature>
<sequence>MRCSLCLTTGHNKSTCKASAEEIAEKQVVVAEAKKAHIEALKAHVARNKKATSQKKKNGGHSAQSGQRGRHSGQSVATGQSAEPKKKGRPPKIENIKVLLPPPPLPPPGLGVFISSIDGHTYMLTLNGVIKVSNSQA</sequence>
<gene>
    <name evidence="2" type="ORF">POM88_028534</name>
</gene>
<comment type="caution">
    <text evidence="2">The sequence shown here is derived from an EMBL/GenBank/DDBJ whole genome shotgun (WGS) entry which is preliminary data.</text>
</comment>
<accession>A0AAD8HT28</accession>
<dbReference type="EMBL" id="JAUIZM010000007">
    <property type="protein sequence ID" value="KAK1372341.1"/>
    <property type="molecule type" value="Genomic_DNA"/>
</dbReference>
<evidence type="ECO:0000313" key="2">
    <source>
        <dbReference type="EMBL" id="KAK1372341.1"/>
    </source>
</evidence>
<evidence type="ECO:0000256" key="1">
    <source>
        <dbReference type="SAM" id="MobiDB-lite"/>
    </source>
</evidence>
<protein>
    <submittedName>
        <fullName evidence="2">Uncharacterized protein</fullName>
    </submittedName>
</protein>
<dbReference type="AlphaFoldDB" id="A0AAD8HT28"/>
<reference evidence="2" key="1">
    <citation type="submission" date="2023-02" db="EMBL/GenBank/DDBJ databases">
        <title>Genome of toxic invasive species Heracleum sosnowskyi carries increased number of genes despite the absence of recent whole-genome duplications.</title>
        <authorList>
            <person name="Schelkunov M."/>
            <person name="Shtratnikova V."/>
            <person name="Makarenko M."/>
            <person name="Klepikova A."/>
            <person name="Omelchenko D."/>
            <person name="Novikova G."/>
            <person name="Obukhova E."/>
            <person name="Bogdanov V."/>
            <person name="Penin A."/>
            <person name="Logacheva M."/>
        </authorList>
    </citation>
    <scope>NUCLEOTIDE SEQUENCE</scope>
    <source>
        <strain evidence="2">Hsosn_3</strain>
        <tissue evidence="2">Leaf</tissue>
    </source>
</reference>